<dbReference type="InterPro" id="IPR044746">
    <property type="entry name" value="ABCC_6TM_D1"/>
</dbReference>
<keyword evidence="7 11" id="KW-1133">Transmembrane helix</keyword>
<evidence type="ECO:0000259" key="12">
    <source>
        <dbReference type="PROSITE" id="PS50893"/>
    </source>
</evidence>
<evidence type="ECO:0000256" key="9">
    <source>
        <dbReference type="ARBA" id="ARBA00023180"/>
    </source>
</evidence>
<keyword evidence="4 11" id="KW-0812">Transmembrane</keyword>
<organism evidence="14 15">
    <name type="scientific">Metarhizium humberi</name>
    <dbReference type="NCBI Taxonomy" id="2596975"/>
    <lineage>
        <taxon>Eukaryota</taxon>
        <taxon>Fungi</taxon>
        <taxon>Dikarya</taxon>
        <taxon>Ascomycota</taxon>
        <taxon>Pezizomycotina</taxon>
        <taxon>Sordariomycetes</taxon>
        <taxon>Hypocreomycetidae</taxon>
        <taxon>Hypocreales</taxon>
        <taxon>Clavicipitaceae</taxon>
        <taxon>Metarhizium</taxon>
    </lineage>
</organism>
<feature type="transmembrane region" description="Helical" evidence="11">
    <location>
        <begin position="400"/>
        <end position="417"/>
    </location>
</feature>
<keyword evidence="8 11" id="KW-0472">Membrane</keyword>
<dbReference type="Proteomes" id="UP000764110">
    <property type="component" value="Unassembled WGS sequence"/>
</dbReference>
<protein>
    <recommendedName>
        <fullName evidence="16">ABC transporter, transmembrane domain, type 1</fullName>
    </recommendedName>
</protein>
<feature type="transmembrane region" description="Helical" evidence="11">
    <location>
        <begin position="423"/>
        <end position="443"/>
    </location>
</feature>
<dbReference type="GO" id="GO:0016887">
    <property type="term" value="F:ATP hydrolysis activity"/>
    <property type="evidence" value="ECO:0007669"/>
    <property type="project" value="InterPro"/>
</dbReference>
<dbReference type="Pfam" id="PF00005">
    <property type="entry name" value="ABC_tran"/>
    <property type="match status" value="2"/>
</dbReference>
<feature type="domain" description="ABC transporter" evidence="12">
    <location>
        <begin position="626"/>
        <end position="874"/>
    </location>
</feature>
<feature type="transmembrane region" description="Helical" evidence="11">
    <location>
        <begin position="110"/>
        <end position="131"/>
    </location>
</feature>
<dbReference type="CDD" id="cd18580">
    <property type="entry name" value="ABC_6TM_ABCC_D2"/>
    <property type="match status" value="1"/>
</dbReference>
<feature type="domain" description="ABC transporter" evidence="12">
    <location>
        <begin position="1246"/>
        <end position="1478"/>
    </location>
</feature>
<dbReference type="GO" id="GO:0140359">
    <property type="term" value="F:ABC-type transporter activity"/>
    <property type="evidence" value="ECO:0007669"/>
    <property type="project" value="InterPro"/>
</dbReference>
<accession>A0A9P8S4N1</accession>
<feature type="region of interest" description="Disordered" evidence="10">
    <location>
        <begin position="1221"/>
        <end position="1242"/>
    </location>
</feature>
<dbReference type="PANTHER" id="PTHR24223:SF399">
    <property type="entry name" value="ABC TRANSPORTER ATNG"/>
    <property type="match status" value="1"/>
</dbReference>
<dbReference type="PROSITE" id="PS50929">
    <property type="entry name" value="ABC_TM1F"/>
    <property type="match status" value="2"/>
</dbReference>
<comment type="subcellular location">
    <subcellularLocation>
        <location evidence="1">Cell membrane</location>
        <topology evidence="1">Multi-pass membrane protein</topology>
    </subcellularLocation>
</comment>
<comment type="caution">
    <text evidence="14">The sequence shown here is derived from an EMBL/GenBank/DDBJ whole genome shotgun (WGS) entry which is preliminary data.</text>
</comment>
<keyword evidence="5" id="KW-0547">Nucleotide-binding</keyword>
<dbReference type="SMART" id="SM00382">
    <property type="entry name" value="AAA"/>
    <property type="match status" value="2"/>
</dbReference>
<dbReference type="InterPro" id="IPR003439">
    <property type="entry name" value="ABC_transporter-like_ATP-bd"/>
</dbReference>
<dbReference type="EMBL" id="JACEFI010000021">
    <property type="protein sequence ID" value="KAH0593358.1"/>
    <property type="molecule type" value="Genomic_DNA"/>
</dbReference>
<dbReference type="InterPro" id="IPR027417">
    <property type="entry name" value="P-loop_NTPase"/>
</dbReference>
<dbReference type="GO" id="GO:0005886">
    <property type="term" value="C:plasma membrane"/>
    <property type="evidence" value="ECO:0007669"/>
    <property type="project" value="UniProtKB-SubCell"/>
</dbReference>
<sequence>MTSLVFHQLLGRSVDGSCNIAAEDDFGPVVEGCLDNFDFTLLFQEAILSITPMGVTILLLLHRLLYLHKQPQKVYSGGLLQKAKLVAFAVFTTLQIALVAIAALPGTPTTAASLACAVVNLLGAAIMWVSSHLEHVRSVRPSLLLNAYFFFSLLFDIVRARTLWAISQNAAFASGFCASIGLKVVCLVLEAVEKQSILLPEYATYPSEATAGFFNRNFFLWLCPTLIRGFSKELVVTELEANDRSLDPNTHQNKLQALWNKWRRWNKKMSHSLLVTYAVHFRWKLAAAVIPRLCLIGFKFAQPFLVQSAVVYLSELNGQHSRNSGYGLIAAYIIVYVGIAISGTKAQHKAFRLITMIRGTLISQIFDHTLKLSTSSLNESKAVTLMSSDIERIGTGLRNVHEIWACIIEIALAMWLLQGQLGISIIATGLVTLFCTGGAVWVAKGAGDRQSVWLEAIQRRVHATANMLGSMRGVKMSGLTNDLSANIRKLRLEEISSSYEFRRLLVRVVNLSFMSTALTPVITFLVFSVLAKVNNSQTLTPEILFPALTLFELLASPVSVLIETLGGVMSAVGSFQRIGEYLATEVHVDSRNNVTYEKHGSFGLEMPPIIPRSIISMGRRGLENCVEVSKLSVGYGNNEAPVLKELNFEIKTSQIAMIIGPVGCGKSTLIHALLGEIPKTSGSIHIAFQEAAYCSQTAWITNGTVRQNILGELEMDEAWYNTVIHVCALDTDLEQFHGSDLSMVGSKGVRLSGGQQMRLALARALYSRKAVIFLDDIFSGLDSTTEEKIFARLFGHDGLFRKQKTTVIMATNAGEFLGPRSKVKTHLLNKSRLVHRLSSADHIIALSSDGRVLEQGSFEELQATGAYTRALAPSKRKTASAGDPMTTQINTQLSHAIAPEVPKGLQRRTGDGTVYNYYIATFGWYKWSILMFFAACYGLLTVFPQVWVNWWATANLKQPSSQLAYYVGIYAALSILSVVALFASCWHLIINLVPKTALKVHDTLLRTVLNAPMSFFAKTDTGVTLNRFSQDLELIDMELPLSVINTVIIFAVIIAQSVLICVTGRYVAAVLPLCVGIVYAVQKYYLRTSRQLRLLDIEAKSPLFSHFLEALSGLATIRAFGWQNGYLEESKRILELSQRPYYMLFCVQRWLGLVLDLIVTGIAVVLVSIGVEAKGVVDTGLMGLALVNIVSFSTNLKFLVTNWTLLETSIGAVSRVRSFEQGTESENNDDGRQKQPPSDWPSAGAITFEGVTARFDESLEKNVLRDVSLTIKGGQRIGICGRSGSGKSSLVSTLFRLLDPHAGRITIDSIDISTLARHEVRSRLTAIPQEPYLLTGTIRVNVDPFGRASDEKIIRVLETVGLWKLVQEKGGLDAVMTEGLFSHGQRQLVCLARAMTRESCVLVMDEASSSLDVKTDALFQQVIRSEFAKHTIIAVAHRLDTVVDFDYVAVLDDGVVVEFDAPEELLKRPSAFRELYEAQKGETIEEEEEEISDSTTANEKWGWMWE</sequence>
<keyword evidence="2" id="KW-0813">Transport</keyword>
<evidence type="ECO:0000256" key="4">
    <source>
        <dbReference type="ARBA" id="ARBA00022692"/>
    </source>
</evidence>
<evidence type="ECO:0000256" key="7">
    <source>
        <dbReference type="ARBA" id="ARBA00022989"/>
    </source>
</evidence>
<dbReference type="InterPro" id="IPR050173">
    <property type="entry name" value="ABC_transporter_C-like"/>
</dbReference>
<evidence type="ECO:0000256" key="3">
    <source>
        <dbReference type="ARBA" id="ARBA00022475"/>
    </source>
</evidence>
<dbReference type="FunFam" id="1.20.1560.10:FF:000066">
    <property type="entry name" value="ABC multidrug transporter (Eurofung)"/>
    <property type="match status" value="1"/>
</dbReference>
<dbReference type="PROSITE" id="PS00211">
    <property type="entry name" value="ABC_TRANSPORTER_1"/>
    <property type="match status" value="2"/>
</dbReference>
<evidence type="ECO:0000256" key="8">
    <source>
        <dbReference type="ARBA" id="ARBA00023136"/>
    </source>
</evidence>
<reference evidence="14 15" key="1">
    <citation type="submission" date="2020-07" db="EMBL/GenBank/DDBJ databases">
        <title>Metarhizium humberi genome.</title>
        <authorList>
            <person name="Lysoe E."/>
        </authorList>
    </citation>
    <scope>NUCLEOTIDE SEQUENCE [LARGE SCALE GENOMIC DNA]</scope>
    <source>
        <strain evidence="14 15">ESALQ1638</strain>
    </source>
</reference>
<dbReference type="Pfam" id="PF24357">
    <property type="entry name" value="TMD0_ABC"/>
    <property type="match status" value="1"/>
</dbReference>
<dbReference type="Gene3D" id="1.20.1560.10">
    <property type="entry name" value="ABC transporter type 1, transmembrane domain"/>
    <property type="match status" value="2"/>
</dbReference>
<feature type="transmembrane region" description="Helical" evidence="11">
    <location>
        <begin position="1039"/>
        <end position="1060"/>
    </location>
</feature>
<dbReference type="SUPFAM" id="SSF90123">
    <property type="entry name" value="ABC transporter transmembrane region"/>
    <property type="match status" value="2"/>
</dbReference>
<dbReference type="InterPro" id="IPR003593">
    <property type="entry name" value="AAA+_ATPase"/>
</dbReference>
<dbReference type="InterPro" id="IPR056227">
    <property type="entry name" value="TMD0_ABC"/>
</dbReference>
<evidence type="ECO:0000256" key="2">
    <source>
        <dbReference type="ARBA" id="ARBA00022448"/>
    </source>
</evidence>
<feature type="transmembrane region" description="Helical" evidence="11">
    <location>
        <begin position="170"/>
        <end position="189"/>
    </location>
</feature>
<dbReference type="SUPFAM" id="SSF52540">
    <property type="entry name" value="P-loop containing nucleoside triphosphate hydrolases"/>
    <property type="match status" value="2"/>
</dbReference>
<evidence type="ECO:0008006" key="16">
    <source>
        <dbReference type="Google" id="ProtNLM"/>
    </source>
</evidence>
<dbReference type="FunFam" id="1.20.1560.10:FF:000055">
    <property type="entry name" value="ABC multidrug transporter (Eurofung)"/>
    <property type="match status" value="1"/>
</dbReference>
<dbReference type="PANTHER" id="PTHR24223">
    <property type="entry name" value="ATP-BINDING CASSETTE SUB-FAMILY C"/>
    <property type="match status" value="1"/>
</dbReference>
<evidence type="ECO:0000259" key="13">
    <source>
        <dbReference type="PROSITE" id="PS50929"/>
    </source>
</evidence>
<proteinExistence type="predicted"/>
<feature type="transmembrane region" description="Helical" evidence="11">
    <location>
        <begin position="46"/>
        <end position="65"/>
    </location>
</feature>
<evidence type="ECO:0000313" key="14">
    <source>
        <dbReference type="EMBL" id="KAH0593358.1"/>
    </source>
</evidence>
<gene>
    <name evidence="14" type="ORF">MHUMG1_08814</name>
</gene>
<keyword evidence="15" id="KW-1185">Reference proteome</keyword>
<dbReference type="InterPro" id="IPR011527">
    <property type="entry name" value="ABC1_TM_dom"/>
</dbReference>
<evidence type="ECO:0000256" key="6">
    <source>
        <dbReference type="ARBA" id="ARBA00022840"/>
    </source>
</evidence>
<feature type="domain" description="ABC transmembrane type-1" evidence="13">
    <location>
        <begin position="293"/>
        <end position="570"/>
    </location>
</feature>
<feature type="transmembrane region" description="Helical" evidence="11">
    <location>
        <begin position="1141"/>
        <end position="1169"/>
    </location>
</feature>
<keyword evidence="3" id="KW-1003">Cell membrane</keyword>
<evidence type="ECO:0000256" key="1">
    <source>
        <dbReference type="ARBA" id="ARBA00004651"/>
    </source>
</evidence>
<evidence type="ECO:0000313" key="15">
    <source>
        <dbReference type="Proteomes" id="UP000764110"/>
    </source>
</evidence>
<feature type="transmembrane region" description="Helical" evidence="11">
    <location>
        <begin position="924"/>
        <end position="943"/>
    </location>
</feature>
<dbReference type="Gene3D" id="3.40.50.300">
    <property type="entry name" value="P-loop containing nucleotide triphosphate hydrolases"/>
    <property type="match status" value="2"/>
</dbReference>
<evidence type="ECO:0000256" key="11">
    <source>
        <dbReference type="SAM" id="Phobius"/>
    </source>
</evidence>
<feature type="transmembrane region" description="Helical" evidence="11">
    <location>
        <begin position="1066"/>
        <end position="1086"/>
    </location>
</feature>
<dbReference type="InterPro" id="IPR017871">
    <property type="entry name" value="ABC_transporter-like_CS"/>
</dbReference>
<feature type="transmembrane region" description="Helical" evidence="11">
    <location>
        <begin position="508"/>
        <end position="531"/>
    </location>
</feature>
<dbReference type="InterPro" id="IPR036640">
    <property type="entry name" value="ABC1_TM_sf"/>
</dbReference>
<dbReference type="FunFam" id="3.40.50.300:FF:000838">
    <property type="entry name" value="ABC multidrug transporter (Eurofung)"/>
    <property type="match status" value="1"/>
</dbReference>
<evidence type="ECO:0000256" key="5">
    <source>
        <dbReference type="ARBA" id="ARBA00022741"/>
    </source>
</evidence>
<dbReference type="GO" id="GO:0005524">
    <property type="term" value="F:ATP binding"/>
    <property type="evidence" value="ECO:0007669"/>
    <property type="project" value="UniProtKB-KW"/>
</dbReference>
<keyword evidence="6" id="KW-0067">ATP-binding</keyword>
<name>A0A9P8S4N1_9HYPO</name>
<feature type="transmembrane region" description="Helical" evidence="11">
    <location>
        <begin position="85"/>
        <end position="104"/>
    </location>
</feature>
<feature type="transmembrane region" description="Helical" evidence="11">
    <location>
        <begin position="293"/>
        <end position="313"/>
    </location>
</feature>
<dbReference type="PROSITE" id="PS50893">
    <property type="entry name" value="ABC_TRANSPORTER_2"/>
    <property type="match status" value="2"/>
</dbReference>
<feature type="domain" description="ABC transmembrane type-1" evidence="13">
    <location>
        <begin position="929"/>
        <end position="1208"/>
    </location>
</feature>
<feature type="transmembrane region" description="Helical" evidence="11">
    <location>
        <begin position="963"/>
        <end position="989"/>
    </location>
</feature>
<feature type="transmembrane region" description="Helical" evidence="11">
    <location>
        <begin position="325"/>
        <end position="343"/>
    </location>
</feature>
<dbReference type="CDD" id="cd18579">
    <property type="entry name" value="ABC_6TM_ABCC_D1"/>
    <property type="match status" value="1"/>
</dbReference>
<dbReference type="InterPro" id="IPR044726">
    <property type="entry name" value="ABCC_6TM_D2"/>
</dbReference>
<feature type="transmembrane region" description="Helical" evidence="11">
    <location>
        <begin position="143"/>
        <end position="164"/>
    </location>
</feature>
<dbReference type="Pfam" id="PF00664">
    <property type="entry name" value="ABC_membrane"/>
    <property type="match status" value="2"/>
</dbReference>
<dbReference type="CDD" id="cd03244">
    <property type="entry name" value="ABCC_MRP_domain2"/>
    <property type="match status" value="1"/>
</dbReference>
<evidence type="ECO:0000256" key="10">
    <source>
        <dbReference type="SAM" id="MobiDB-lite"/>
    </source>
</evidence>
<keyword evidence="9" id="KW-0325">Glycoprotein</keyword>